<dbReference type="AlphaFoldDB" id="M2RCJ1"/>
<name>M2RCJ1_CERS8</name>
<feature type="compositionally biased region" description="Basic and acidic residues" evidence="1">
    <location>
        <begin position="88"/>
        <end position="99"/>
    </location>
</feature>
<dbReference type="HOGENOM" id="CLU_2320110_0_0_1"/>
<sequence length="99" mass="10356">MEPTARRETQPGGPPNRTSVRNMCAAALSVLAPTAELPAARADTTTAPASPPATRTPGRPAPPRAAVRAPRPLSHGPRKVRDAALAPSDRDLRAEHTRA</sequence>
<accession>M2RCJ1</accession>
<feature type="compositionally biased region" description="Low complexity" evidence="1">
    <location>
        <begin position="38"/>
        <end position="72"/>
    </location>
</feature>
<evidence type="ECO:0000256" key="1">
    <source>
        <dbReference type="SAM" id="MobiDB-lite"/>
    </source>
</evidence>
<evidence type="ECO:0000313" key="3">
    <source>
        <dbReference type="Proteomes" id="UP000016930"/>
    </source>
</evidence>
<organism evidence="2 3">
    <name type="scientific">Ceriporiopsis subvermispora (strain B)</name>
    <name type="common">White-rot fungus</name>
    <name type="synonym">Gelatoporia subvermispora</name>
    <dbReference type="NCBI Taxonomy" id="914234"/>
    <lineage>
        <taxon>Eukaryota</taxon>
        <taxon>Fungi</taxon>
        <taxon>Dikarya</taxon>
        <taxon>Basidiomycota</taxon>
        <taxon>Agaricomycotina</taxon>
        <taxon>Agaricomycetes</taxon>
        <taxon>Polyporales</taxon>
        <taxon>Gelatoporiaceae</taxon>
        <taxon>Gelatoporia</taxon>
    </lineage>
</organism>
<protein>
    <submittedName>
        <fullName evidence="2">Uncharacterized protein</fullName>
    </submittedName>
</protein>
<proteinExistence type="predicted"/>
<reference evidence="2 3" key="1">
    <citation type="journal article" date="2012" name="Proc. Natl. Acad. Sci. U.S.A.">
        <title>Comparative genomics of Ceriporiopsis subvermispora and Phanerochaete chrysosporium provide insight into selective ligninolysis.</title>
        <authorList>
            <person name="Fernandez-Fueyo E."/>
            <person name="Ruiz-Duenas F.J."/>
            <person name="Ferreira P."/>
            <person name="Floudas D."/>
            <person name="Hibbett D.S."/>
            <person name="Canessa P."/>
            <person name="Larrondo L.F."/>
            <person name="James T.Y."/>
            <person name="Seelenfreund D."/>
            <person name="Lobos S."/>
            <person name="Polanco R."/>
            <person name="Tello M."/>
            <person name="Honda Y."/>
            <person name="Watanabe T."/>
            <person name="Watanabe T."/>
            <person name="Ryu J.S."/>
            <person name="Kubicek C.P."/>
            <person name="Schmoll M."/>
            <person name="Gaskell J."/>
            <person name="Hammel K.E."/>
            <person name="St John F.J."/>
            <person name="Vanden Wymelenberg A."/>
            <person name="Sabat G."/>
            <person name="Splinter BonDurant S."/>
            <person name="Syed K."/>
            <person name="Yadav J.S."/>
            <person name="Doddapaneni H."/>
            <person name="Subramanian V."/>
            <person name="Lavin J.L."/>
            <person name="Oguiza J.A."/>
            <person name="Perez G."/>
            <person name="Pisabarro A.G."/>
            <person name="Ramirez L."/>
            <person name="Santoyo F."/>
            <person name="Master E."/>
            <person name="Coutinho P.M."/>
            <person name="Henrissat B."/>
            <person name="Lombard V."/>
            <person name="Magnuson J.K."/>
            <person name="Kuees U."/>
            <person name="Hori C."/>
            <person name="Igarashi K."/>
            <person name="Samejima M."/>
            <person name="Held B.W."/>
            <person name="Barry K.W."/>
            <person name="LaButti K.M."/>
            <person name="Lapidus A."/>
            <person name="Lindquist E.A."/>
            <person name="Lucas S.M."/>
            <person name="Riley R."/>
            <person name="Salamov A.A."/>
            <person name="Hoffmeister D."/>
            <person name="Schwenk D."/>
            <person name="Hadar Y."/>
            <person name="Yarden O."/>
            <person name="de Vries R.P."/>
            <person name="Wiebenga A."/>
            <person name="Stenlid J."/>
            <person name="Eastwood D."/>
            <person name="Grigoriev I.V."/>
            <person name="Berka R.M."/>
            <person name="Blanchette R.A."/>
            <person name="Kersten P."/>
            <person name="Martinez A.T."/>
            <person name="Vicuna R."/>
            <person name="Cullen D."/>
        </authorList>
    </citation>
    <scope>NUCLEOTIDE SEQUENCE [LARGE SCALE GENOMIC DNA]</scope>
    <source>
        <strain evidence="2 3">B</strain>
    </source>
</reference>
<gene>
    <name evidence="2" type="ORF">CERSUDRAFT_96353</name>
</gene>
<feature type="region of interest" description="Disordered" evidence="1">
    <location>
        <begin position="1"/>
        <end position="20"/>
    </location>
</feature>
<dbReference type="EMBL" id="KB445799">
    <property type="protein sequence ID" value="EMD36127.1"/>
    <property type="molecule type" value="Genomic_DNA"/>
</dbReference>
<dbReference type="Proteomes" id="UP000016930">
    <property type="component" value="Unassembled WGS sequence"/>
</dbReference>
<feature type="region of interest" description="Disordered" evidence="1">
    <location>
        <begin position="35"/>
        <end position="99"/>
    </location>
</feature>
<evidence type="ECO:0000313" key="2">
    <source>
        <dbReference type="EMBL" id="EMD36127.1"/>
    </source>
</evidence>
<keyword evidence="3" id="KW-1185">Reference proteome</keyword>